<comment type="catalytic activity">
    <reaction evidence="10">
        <text>L-arginyl-[protein] + 2 S-adenosyl-L-methionine = N(omega),N(omega)-dimethyl-L-arginyl-[protein] + 2 S-adenosyl-L-homocysteine + 2 H(+)</text>
        <dbReference type="Rhea" id="RHEA:48096"/>
        <dbReference type="Rhea" id="RHEA-COMP:10532"/>
        <dbReference type="Rhea" id="RHEA-COMP:11991"/>
        <dbReference type="ChEBI" id="CHEBI:15378"/>
        <dbReference type="ChEBI" id="CHEBI:29965"/>
        <dbReference type="ChEBI" id="CHEBI:57856"/>
        <dbReference type="ChEBI" id="CHEBI:59789"/>
        <dbReference type="ChEBI" id="CHEBI:61897"/>
        <dbReference type="EC" id="2.1.1.319"/>
    </reaction>
    <physiologicalReaction direction="left-to-right" evidence="10">
        <dbReference type="Rhea" id="RHEA:48097"/>
    </physiologicalReaction>
</comment>
<dbReference type="OrthoDB" id="7848332at2759"/>
<sequence length="535" mass="60749">MFSARAIVLFLNTKMDQGMPDLVDEQHNNACTNGDSCSDDDDFSEADMEMEPVHCLFCEQQLNCVEIGLEHLKKDHSIDFQKLKSKFCMDQYAFIKLINCIRCENVPAKQILAADIPFWNDEKYLKPQEYEAWLSYDYDDMPEASVISNESGTANEKNLLSTIKSLQEKVKEQDILLEQGREDMAKMRVSFQRLLDKETTPTTNERNRKLKSPNSVAGVSLEADSSYFSSYAHFGIHHEMLSDVVRTTSYRDALLLNKEFFNGKDVLDVGCGTSVLSIFASQAGAKCVVGIDNSDIIYSAMDIVKRNNISNVTLVKGRLEDTNLPQEKFDIIISEWMGYFLLFEGMLDSVIYARDTHLKPGGILLPNRCTLSIAGYGSESLYKDHVTYWDNVYGLNMSNMRKEVLHEPLIDVVDAEHILTEPNMVADLNLLKVDLNYSNFTYSFNLECIKSGELSAFVGYFDTYFDLPVPVMFSTSAESKPTHWKQVVFFLEKTQKIAIGDIVKGNIVCRRSRNSARSLDITIEAFGNKCTYYLD</sequence>
<keyword evidence="9" id="KW-0862">Zinc</keyword>
<evidence type="ECO:0000256" key="12">
    <source>
        <dbReference type="PROSITE-ProRule" id="PRU01015"/>
    </source>
</evidence>
<dbReference type="GO" id="GO:0005829">
    <property type="term" value="C:cytosol"/>
    <property type="evidence" value="ECO:0007669"/>
    <property type="project" value="UniProtKB-SubCell"/>
</dbReference>
<dbReference type="Gene3D" id="3.40.50.150">
    <property type="entry name" value="Vaccinia Virus protein VP39"/>
    <property type="match status" value="1"/>
</dbReference>
<dbReference type="FunFam" id="3.40.50.150:FF:000003">
    <property type="entry name" value="Blast:Protein arginine N-methyltransferase 1"/>
    <property type="match status" value="1"/>
</dbReference>
<feature type="domain" description="Protein arginine N-methyltransferase 3-like C2H2 zinc finger" evidence="14">
    <location>
        <begin position="84"/>
        <end position="127"/>
    </location>
</feature>
<dbReference type="PANTHER" id="PTHR11006">
    <property type="entry name" value="PROTEIN ARGININE N-METHYLTRANSFERASE"/>
    <property type="match status" value="1"/>
</dbReference>
<dbReference type="EMBL" id="GDHF01029934">
    <property type="protein sequence ID" value="JAI22380.1"/>
    <property type="molecule type" value="Transcribed_RNA"/>
</dbReference>
<dbReference type="EC" id="2.1.1.319" evidence="2"/>
<dbReference type="PANTHER" id="PTHR11006:SF53">
    <property type="entry name" value="PROTEIN ARGININE N-METHYLTRANSFERASE 3"/>
    <property type="match status" value="1"/>
</dbReference>
<dbReference type="Pfam" id="PF13649">
    <property type="entry name" value="Methyltransf_25"/>
    <property type="match status" value="1"/>
</dbReference>
<evidence type="ECO:0000259" key="14">
    <source>
        <dbReference type="Pfam" id="PF21137"/>
    </source>
</evidence>
<dbReference type="GO" id="GO:0032259">
    <property type="term" value="P:methylation"/>
    <property type="evidence" value="ECO:0007669"/>
    <property type="project" value="UniProtKB-KW"/>
</dbReference>
<keyword evidence="3" id="KW-0963">Cytoplasm</keyword>
<keyword evidence="8" id="KW-0863">Zinc-finger</keyword>
<reference evidence="16" key="1">
    <citation type="submission" date="2015-06" db="EMBL/GenBank/DDBJ databases">
        <authorList>
            <person name="Hoefler B.C."/>
            <person name="Straight P.D."/>
        </authorList>
    </citation>
    <scope>NUCLEOTIDE SEQUENCE</scope>
</reference>
<dbReference type="InterPro" id="IPR036236">
    <property type="entry name" value="Znf_C2H2_sf"/>
</dbReference>
<dbReference type="InterPro" id="IPR025799">
    <property type="entry name" value="Arg_MeTrfase"/>
</dbReference>
<feature type="domain" description="Methyltransferase" evidence="13">
    <location>
        <begin position="266"/>
        <end position="362"/>
    </location>
</feature>
<gene>
    <name evidence="16" type="primary">Prmt3</name>
    <name evidence="16" type="ORF">c0_g1_i1</name>
</gene>
<dbReference type="AlphaFoldDB" id="A0A0K8U7R6"/>
<keyword evidence="5 12" id="KW-0808">Transferase</keyword>
<evidence type="ECO:0000256" key="6">
    <source>
        <dbReference type="ARBA" id="ARBA00022691"/>
    </source>
</evidence>
<protein>
    <recommendedName>
        <fullName evidence="2">type I protein arginine methyltransferase</fullName>
        <ecNumber evidence="2">2.1.1.319</ecNumber>
    </recommendedName>
</protein>
<organism evidence="16">
    <name type="scientific">Bactrocera latifrons</name>
    <name type="common">Malaysian fruit fly</name>
    <name type="synonym">Chaetodacus latifrons</name>
    <dbReference type="NCBI Taxonomy" id="174628"/>
    <lineage>
        <taxon>Eukaryota</taxon>
        <taxon>Metazoa</taxon>
        <taxon>Ecdysozoa</taxon>
        <taxon>Arthropoda</taxon>
        <taxon>Hexapoda</taxon>
        <taxon>Insecta</taxon>
        <taxon>Pterygota</taxon>
        <taxon>Neoptera</taxon>
        <taxon>Endopterygota</taxon>
        <taxon>Diptera</taxon>
        <taxon>Brachycera</taxon>
        <taxon>Muscomorpha</taxon>
        <taxon>Tephritoidea</taxon>
        <taxon>Tephritidae</taxon>
        <taxon>Bactrocera</taxon>
        <taxon>Bactrocera</taxon>
    </lineage>
</organism>
<name>A0A0K8U7R6_BACLA</name>
<evidence type="ECO:0000256" key="5">
    <source>
        <dbReference type="ARBA" id="ARBA00022679"/>
    </source>
</evidence>
<evidence type="ECO:0000259" key="13">
    <source>
        <dbReference type="Pfam" id="PF13649"/>
    </source>
</evidence>
<dbReference type="InterPro" id="IPR041698">
    <property type="entry name" value="Methyltransf_25"/>
</dbReference>
<dbReference type="GO" id="GO:0035242">
    <property type="term" value="F:protein-arginine omega-N asymmetric methyltransferase activity"/>
    <property type="evidence" value="ECO:0007669"/>
    <property type="project" value="UniProtKB-EC"/>
</dbReference>
<dbReference type="Pfam" id="PF21137">
    <property type="entry name" value="ANM3_C2H2_Zf"/>
    <property type="match status" value="1"/>
</dbReference>
<comment type="catalytic activity">
    <reaction evidence="11">
        <text>L-arginyl-[protein] + S-adenosyl-L-methionine = N(omega)-methyl-L-arginyl-[protein] + S-adenosyl-L-homocysteine + H(+)</text>
        <dbReference type="Rhea" id="RHEA:48100"/>
        <dbReference type="Rhea" id="RHEA-COMP:10532"/>
        <dbReference type="Rhea" id="RHEA-COMP:11990"/>
        <dbReference type="ChEBI" id="CHEBI:15378"/>
        <dbReference type="ChEBI" id="CHEBI:29965"/>
        <dbReference type="ChEBI" id="CHEBI:57856"/>
        <dbReference type="ChEBI" id="CHEBI:59789"/>
        <dbReference type="ChEBI" id="CHEBI:65280"/>
    </reaction>
    <physiologicalReaction direction="left-to-right" evidence="11">
        <dbReference type="Rhea" id="RHEA:48101"/>
    </physiologicalReaction>
</comment>
<comment type="subcellular location">
    <subcellularLocation>
        <location evidence="1">Cytoplasm</location>
        <location evidence="1">Cytosol</location>
    </subcellularLocation>
</comment>
<evidence type="ECO:0000256" key="1">
    <source>
        <dbReference type="ARBA" id="ARBA00004514"/>
    </source>
</evidence>
<evidence type="ECO:0000256" key="10">
    <source>
        <dbReference type="ARBA" id="ARBA00047384"/>
    </source>
</evidence>
<evidence type="ECO:0000256" key="3">
    <source>
        <dbReference type="ARBA" id="ARBA00022490"/>
    </source>
</evidence>
<dbReference type="GO" id="GO:0005634">
    <property type="term" value="C:nucleus"/>
    <property type="evidence" value="ECO:0007669"/>
    <property type="project" value="TreeGrafter"/>
</dbReference>
<dbReference type="GO" id="GO:0008270">
    <property type="term" value="F:zinc ion binding"/>
    <property type="evidence" value="ECO:0007669"/>
    <property type="project" value="UniProtKB-KW"/>
</dbReference>
<dbReference type="GO" id="GO:0042054">
    <property type="term" value="F:histone methyltransferase activity"/>
    <property type="evidence" value="ECO:0007669"/>
    <property type="project" value="TreeGrafter"/>
</dbReference>
<evidence type="ECO:0000256" key="8">
    <source>
        <dbReference type="ARBA" id="ARBA00022771"/>
    </source>
</evidence>
<dbReference type="CDD" id="cd02440">
    <property type="entry name" value="AdoMet_MTases"/>
    <property type="match status" value="1"/>
</dbReference>
<dbReference type="InterPro" id="IPR055135">
    <property type="entry name" value="PRMT_dom"/>
</dbReference>
<proteinExistence type="predicted"/>
<keyword evidence="4 12" id="KW-0489">Methyltransferase</keyword>
<dbReference type="InterPro" id="IPR029063">
    <property type="entry name" value="SAM-dependent_MTases_sf"/>
</dbReference>
<keyword evidence="6 12" id="KW-0949">S-adenosyl-L-methionine</keyword>
<dbReference type="Pfam" id="PF22528">
    <property type="entry name" value="PRMT_C"/>
    <property type="match status" value="1"/>
</dbReference>
<evidence type="ECO:0000256" key="9">
    <source>
        <dbReference type="ARBA" id="ARBA00022833"/>
    </source>
</evidence>
<accession>A0A0K8U7R6</accession>
<dbReference type="Gene3D" id="2.70.160.11">
    <property type="entry name" value="Hnrnp arginine n-methyltransferase1"/>
    <property type="match status" value="1"/>
</dbReference>
<evidence type="ECO:0000256" key="4">
    <source>
        <dbReference type="ARBA" id="ARBA00022603"/>
    </source>
</evidence>
<evidence type="ECO:0000256" key="2">
    <source>
        <dbReference type="ARBA" id="ARBA00011925"/>
    </source>
</evidence>
<feature type="domain" description="Protein arginine N-methyltransferase" evidence="15">
    <location>
        <begin position="370"/>
        <end position="524"/>
    </location>
</feature>
<dbReference type="SUPFAM" id="SSF57667">
    <property type="entry name" value="beta-beta-alpha zinc fingers"/>
    <property type="match status" value="1"/>
</dbReference>
<keyword evidence="7" id="KW-0479">Metal-binding</keyword>
<evidence type="ECO:0000259" key="15">
    <source>
        <dbReference type="Pfam" id="PF22528"/>
    </source>
</evidence>
<dbReference type="SUPFAM" id="SSF53335">
    <property type="entry name" value="S-adenosyl-L-methionine-dependent methyltransferases"/>
    <property type="match status" value="1"/>
</dbReference>
<evidence type="ECO:0000313" key="16">
    <source>
        <dbReference type="EMBL" id="JAI22380.1"/>
    </source>
</evidence>
<dbReference type="PROSITE" id="PS51678">
    <property type="entry name" value="SAM_MT_PRMT"/>
    <property type="match status" value="1"/>
</dbReference>
<dbReference type="InterPro" id="IPR049482">
    <property type="entry name" value="ANM3-like_C2H2_Zf"/>
</dbReference>
<evidence type="ECO:0000256" key="11">
    <source>
        <dbReference type="ARBA" id="ARBA00049303"/>
    </source>
</evidence>
<evidence type="ECO:0000256" key="7">
    <source>
        <dbReference type="ARBA" id="ARBA00022723"/>
    </source>
</evidence>